<dbReference type="GO" id="GO:0046983">
    <property type="term" value="F:protein dimerization activity"/>
    <property type="evidence" value="ECO:0007669"/>
    <property type="project" value="InterPro"/>
</dbReference>
<dbReference type="GO" id="GO:0070888">
    <property type="term" value="F:E-box binding"/>
    <property type="evidence" value="ECO:0007669"/>
    <property type="project" value="TreeGrafter"/>
</dbReference>
<feature type="region of interest" description="Disordered" evidence="6">
    <location>
        <begin position="45"/>
        <end position="85"/>
    </location>
</feature>
<dbReference type="SUPFAM" id="SSF47459">
    <property type="entry name" value="HLH, helix-loop-helix DNA-binding domain"/>
    <property type="match status" value="1"/>
</dbReference>
<dbReference type="InterPro" id="IPR050359">
    <property type="entry name" value="bHLH_transcription_factors"/>
</dbReference>
<comment type="subcellular location">
    <subcellularLocation>
        <location evidence="1">Nucleus</location>
    </subcellularLocation>
</comment>
<evidence type="ECO:0000256" key="3">
    <source>
        <dbReference type="ARBA" id="ARBA00022782"/>
    </source>
</evidence>
<dbReference type="PROSITE" id="PS50888">
    <property type="entry name" value="BHLH"/>
    <property type="match status" value="1"/>
</dbReference>
<dbReference type="OrthoDB" id="6161578at2759"/>
<comment type="caution">
    <text evidence="8">The sequence shown here is derived from an EMBL/GenBank/DDBJ whole genome shotgun (WGS) entry which is preliminary data.</text>
</comment>
<evidence type="ECO:0000256" key="6">
    <source>
        <dbReference type="SAM" id="MobiDB-lite"/>
    </source>
</evidence>
<dbReference type="EMBL" id="JABSTR010000001">
    <property type="protein sequence ID" value="KAH9359974.1"/>
    <property type="molecule type" value="Genomic_DNA"/>
</dbReference>
<evidence type="ECO:0000313" key="9">
    <source>
        <dbReference type="Proteomes" id="UP000821853"/>
    </source>
</evidence>
<gene>
    <name evidence="8" type="ORF">HPB48_017679</name>
</gene>
<sequence length="212" mass="23593">MSLPSVFAADKRSQSLRGFHDNPFEIMRPEYVGFRTARTTDLPCSNIAESAGTKRRREESTHPCPQNSGGNHHSRLQWQAARHQDSRSEFASSTFRFNSVVQATTSCDVHRIPPPVQAEDAVSRAPAWSLVGGECSAGGSPQAASAKKRSSSQRGRTVANVRERRRMHRLNSAFDELRKVVPSVSDRKLSKYETLQIAQSYILALRDLLGDK</sequence>
<feature type="domain" description="BHLH" evidence="7">
    <location>
        <begin position="154"/>
        <end position="205"/>
    </location>
</feature>
<dbReference type="Proteomes" id="UP000821853">
    <property type="component" value="Chromosome 1"/>
</dbReference>
<dbReference type="Gene3D" id="4.10.280.10">
    <property type="entry name" value="Helix-loop-helix DNA-binding domain"/>
    <property type="match status" value="1"/>
</dbReference>
<dbReference type="Pfam" id="PF00010">
    <property type="entry name" value="HLH"/>
    <property type="match status" value="1"/>
</dbReference>
<dbReference type="GO" id="GO:0007423">
    <property type="term" value="P:sensory organ development"/>
    <property type="evidence" value="ECO:0007669"/>
    <property type="project" value="TreeGrafter"/>
</dbReference>
<dbReference type="InterPro" id="IPR011598">
    <property type="entry name" value="bHLH_dom"/>
</dbReference>
<dbReference type="PANTHER" id="PTHR19290">
    <property type="entry name" value="BASIC HELIX-LOOP-HELIX PROTEIN NEUROGENIN-RELATED"/>
    <property type="match status" value="1"/>
</dbReference>
<protein>
    <recommendedName>
        <fullName evidence="7">BHLH domain-containing protein</fullName>
    </recommendedName>
</protein>
<feature type="region of interest" description="Disordered" evidence="6">
    <location>
        <begin position="136"/>
        <end position="157"/>
    </location>
</feature>
<evidence type="ECO:0000256" key="1">
    <source>
        <dbReference type="ARBA" id="ARBA00004123"/>
    </source>
</evidence>
<evidence type="ECO:0000256" key="2">
    <source>
        <dbReference type="ARBA" id="ARBA00022473"/>
    </source>
</evidence>
<reference evidence="8 9" key="1">
    <citation type="journal article" date="2020" name="Cell">
        <title>Large-Scale Comparative Analyses of Tick Genomes Elucidate Their Genetic Diversity and Vector Capacities.</title>
        <authorList>
            <consortium name="Tick Genome and Microbiome Consortium (TIGMIC)"/>
            <person name="Jia N."/>
            <person name="Wang J."/>
            <person name="Shi W."/>
            <person name="Du L."/>
            <person name="Sun Y."/>
            <person name="Zhan W."/>
            <person name="Jiang J.F."/>
            <person name="Wang Q."/>
            <person name="Zhang B."/>
            <person name="Ji P."/>
            <person name="Bell-Sakyi L."/>
            <person name="Cui X.M."/>
            <person name="Yuan T.T."/>
            <person name="Jiang B.G."/>
            <person name="Yang W.F."/>
            <person name="Lam T.T."/>
            <person name="Chang Q.C."/>
            <person name="Ding S.J."/>
            <person name="Wang X.J."/>
            <person name="Zhu J.G."/>
            <person name="Ruan X.D."/>
            <person name="Zhao L."/>
            <person name="Wei J.T."/>
            <person name="Ye R.Z."/>
            <person name="Que T.C."/>
            <person name="Du C.H."/>
            <person name="Zhou Y.H."/>
            <person name="Cheng J.X."/>
            <person name="Dai P.F."/>
            <person name="Guo W.B."/>
            <person name="Han X.H."/>
            <person name="Huang E.J."/>
            <person name="Li L.F."/>
            <person name="Wei W."/>
            <person name="Gao Y.C."/>
            <person name="Liu J.Z."/>
            <person name="Shao H.Z."/>
            <person name="Wang X."/>
            <person name="Wang C.C."/>
            <person name="Yang T.C."/>
            <person name="Huo Q.B."/>
            <person name="Li W."/>
            <person name="Chen H.Y."/>
            <person name="Chen S.E."/>
            <person name="Zhou L.G."/>
            <person name="Ni X.B."/>
            <person name="Tian J.H."/>
            <person name="Sheng Y."/>
            <person name="Liu T."/>
            <person name="Pan Y.S."/>
            <person name="Xia L.Y."/>
            <person name="Li J."/>
            <person name="Zhao F."/>
            <person name="Cao W.C."/>
        </authorList>
    </citation>
    <scope>NUCLEOTIDE SEQUENCE [LARGE SCALE GENOMIC DNA]</scope>
    <source>
        <strain evidence="8">HaeL-2018</strain>
    </source>
</reference>
<evidence type="ECO:0000259" key="7">
    <source>
        <dbReference type="PROSITE" id="PS50888"/>
    </source>
</evidence>
<proteinExistence type="predicted"/>
<keyword evidence="2" id="KW-0217">Developmental protein</keyword>
<dbReference type="GO" id="GO:0045944">
    <property type="term" value="P:positive regulation of transcription by RNA polymerase II"/>
    <property type="evidence" value="ECO:0007669"/>
    <property type="project" value="TreeGrafter"/>
</dbReference>
<dbReference type="GO" id="GO:0061564">
    <property type="term" value="P:axon development"/>
    <property type="evidence" value="ECO:0007669"/>
    <property type="project" value="TreeGrafter"/>
</dbReference>
<name>A0A9J6F6Q4_HAELO</name>
<evidence type="ECO:0000313" key="8">
    <source>
        <dbReference type="EMBL" id="KAH9359974.1"/>
    </source>
</evidence>
<accession>A0A9J6F6Q4</accession>
<dbReference type="CDD" id="cd11430">
    <property type="entry name" value="bHLH_TS_ATOH1_like"/>
    <property type="match status" value="1"/>
</dbReference>
<dbReference type="GO" id="GO:0005634">
    <property type="term" value="C:nucleus"/>
    <property type="evidence" value="ECO:0007669"/>
    <property type="project" value="UniProtKB-SubCell"/>
</dbReference>
<organism evidence="8 9">
    <name type="scientific">Haemaphysalis longicornis</name>
    <name type="common">Bush tick</name>
    <dbReference type="NCBI Taxonomy" id="44386"/>
    <lineage>
        <taxon>Eukaryota</taxon>
        <taxon>Metazoa</taxon>
        <taxon>Ecdysozoa</taxon>
        <taxon>Arthropoda</taxon>
        <taxon>Chelicerata</taxon>
        <taxon>Arachnida</taxon>
        <taxon>Acari</taxon>
        <taxon>Parasitiformes</taxon>
        <taxon>Ixodida</taxon>
        <taxon>Ixodoidea</taxon>
        <taxon>Ixodidae</taxon>
        <taxon>Haemaphysalinae</taxon>
        <taxon>Haemaphysalis</taxon>
    </lineage>
</organism>
<dbReference type="PANTHER" id="PTHR19290:SF162">
    <property type="entry name" value="TRANSCRIPTION FACTOR ATOH7"/>
    <property type="match status" value="1"/>
</dbReference>
<dbReference type="VEuPathDB" id="VectorBase:HLOH_041758"/>
<dbReference type="AlphaFoldDB" id="A0A9J6F6Q4"/>
<evidence type="ECO:0000256" key="5">
    <source>
        <dbReference type="ARBA" id="ARBA00023242"/>
    </source>
</evidence>
<dbReference type="SMART" id="SM00353">
    <property type="entry name" value="HLH"/>
    <property type="match status" value="1"/>
</dbReference>
<evidence type="ECO:0000256" key="4">
    <source>
        <dbReference type="ARBA" id="ARBA00022902"/>
    </source>
</evidence>
<keyword evidence="4" id="KW-0524">Neurogenesis</keyword>
<dbReference type="GO" id="GO:0000981">
    <property type="term" value="F:DNA-binding transcription factor activity, RNA polymerase II-specific"/>
    <property type="evidence" value="ECO:0007669"/>
    <property type="project" value="TreeGrafter"/>
</dbReference>
<keyword evidence="5" id="KW-0539">Nucleus</keyword>
<keyword evidence="3" id="KW-0221">Differentiation</keyword>
<dbReference type="InterPro" id="IPR036638">
    <property type="entry name" value="HLH_DNA-bd_sf"/>
</dbReference>
<keyword evidence="9" id="KW-1185">Reference proteome</keyword>